<feature type="compositionally biased region" description="Acidic residues" evidence="1">
    <location>
        <begin position="131"/>
        <end position="151"/>
    </location>
</feature>
<dbReference type="Proteomes" id="UP000053789">
    <property type="component" value="Unassembled WGS sequence"/>
</dbReference>
<dbReference type="HOGENOM" id="CLU_090046_0_0_1"/>
<evidence type="ECO:0000313" key="2">
    <source>
        <dbReference type="EMBL" id="KIW93444.1"/>
    </source>
</evidence>
<keyword evidence="3" id="KW-1185">Reference proteome</keyword>
<evidence type="ECO:0000256" key="1">
    <source>
        <dbReference type="SAM" id="MobiDB-lite"/>
    </source>
</evidence>
<dbReference type="EMBL" id="KN846987">
    <property type="protein sequence ID" value="KIW93444.1"/>
    <property type="molecule type" value="Genomic_DNA"/>
</dbReference>
<reference evidence="2" key="1">
    <citation type="submission" date="2015-01" db="EMBL/GenBank/DDBJ databases">
        <title>The Genome Sequence of Cladophialophora bantiana CBS 173.52.</title>
        <authorList>
            <consortium name="The Broad Institute Genomics Platform"/>
            <person name="Cuomo C."/>
            <person name="de Hoog S."/>
            <person name="Gorbushina A."/>
            <person name="Stielow B."/>
            <person name="Teixiera M."/>
            <person name="Abouelleil A."/>
            <person name="Chapman S.B."/>
            <person name="Priest M."/>
            <person name="Young S.K."/>
            <person name="Wortman J."/>
            <person name="Nusbaum C."/>
            <person name="Birren B."/>
        </authorList>
    </citation>
    <scope>NUCLEOTIDE SEQUENCE [LARGE SCALE GENOMIC DNA]</scope>
    <source>
        <strain evidence="2">CBS 173.52</strain>
    </source>
</reference>
<dbReference type="OrthoDB" id="4160156at2759"/>
<name>A0A0D2I9J2_CLAB1</name>
<accession>A0A0D2I9J2</accession>
<proteinExistence type="predicted"/>
<feature type="region of interest" description="Disordered" evidence="1">
    <location>
        <begin position="100"/>
        <end position="172"/>
    </location>
</feature>
<protein>
    <recommendedName>
        <fullName evidence="4">Roadblock/LAMTOR2 domain-containing protein</fullName>
    </recommendedName>
</protein>
<gene>
    <name evidence="2" type="ORF">Z519_06049</name>
</gene>
<organism evidence="2 3">
    <name type="scientific">Cladophialophora bantiana (strain ATCC 10958 / CBS 173.52 / CDC B-1940 / NIH 8579)</name>
    <name type="common">Xylohypha bantiana</name>
    <dbReference type="NCBI Taxonomy" id="1442370"/>
    <lineage>
        <taxon>Eukaryota</taxon>
        <taxon>Fungi</taxon>
        <taxon>Dikarya</taxon>
        <taxon>Ascomycota</taxon>
        <taxon>Pezizomycotina</taxon>
        <taxon>Eurotiomycetes</taxon>
        <taxon>Chaetothyriomycetidae</taxon>
        <taxon>Chaetothyriales</taxon>
        <taxon>Herpotrichiellaceae</taxon>
        <taxon>Cladophialophora</taxon>
    </lineage>
</organism>
<evidence type="ECO:0008006" key="4">
    <source>
        <dbReference type="Google" id="ProtNLM"/>
    </source>
</evidence>
<sequence length="184" mass="20248">MTQVYLLDSDHLCSLLREALSWSENVSSLMVSALNGSILAYAYRDTTPSIKDMRTHSTTMTAAYTVASEDVLVFEAQNMGAISVIAPVADHVLLAVTGPEPKQKKGLQNGLGQSQEHGQMANGVEGHTEEEGREENDNHEEEEEEEEEEDSDTQKIREDLEAVSQELASGLRGELAVMKWPDDI</sequence>
<dbReference type="AlphaFoldDB" id="A0A0D2I9J2"/>
<dbReference type="VEuPathDB" id="FungiDB:Z519_06049"/>
<dbReference type="RefSeq" id="XP_016620113.1">
    <property type="nucleotide sequence ID" value="XM_016763789.1"/>
</dbReference>
<evidence type="ECO:0000313" key="3">
    <source>
        <dbReference type="Proteomes" id="UP000053789"/>
    </source>
</evidence>
<dbReference type="GeneID" id="27698977"/>